<keyword evidence="11" id="KW-1185">Reference proteome</keyword>
<protein>
    <recommendedName>
        <fullName evidence="9">Branched-chain amino acid transport system carrier protein</fullName>
    </recommendedName>
</protein>
<dbReference type="PANTHER" id="PTHR30588:SF0">
    <property type="entry name" value="BRANCHED-CHAIN AMINO ACID PERMEASE BRNQ"/>
    <property type="match status" value="1"/>
</dbReference>
<feature type="transmembrane region" description="Helical" evidence="9">
    <location>
        <begin position="283"/>
        <end position="309"/>
    </location>
</feature>
<evidence type="ECO:0000256" key="6">
    <source>
        <dbReference type="ARBA" id="ARBA00022970"/>
    </source>
</evidence>
<dbReference type="GO" id="GO:0015820">
    <property type="term" value="P:L-leucine transport"/>
    <property type="evidence" value="ECO:0007669"/>
    <property type="project" value="TreeGrafter"/>
</dbReference>
<evidence type="ECO:0000256" key="2">
    <source>
        <dbReference type="ARBA" id="ARBA00008540"/>
    </source>
</evidence>
<evidence type="ECO:0000256" key="4">
    <source>
        <dbReference type="ARBA" id="ARBA00022475"/>
    </source>
</evidence>
<dbReference type="Pfam" id="PF05525">
    <property type="entry name" value="Branch_AA_trans"/>
    <property type="match status" value="1"/>
</dbReference>
<feature type="transmembrane region" description="Helical" evidence="9">
    <location>
        <begin position="78"/>
        <end position="99"/>
    </location>
</feature>
<feature type="transmembrane region" description="Helical" evidence="9">
    <location>
        <begin position="381"/>
        <end position="405"/>
    </location>
</feature>
<organism evidence="10 11">
    <name type="scientific">Selenomonas bovis</name>
    <dbReference type="NCBI Taxonomy" id="416586"/>
    <lineage>
        <taxon>Bacteria</taxon>
        <taxon>Bacillati</taxon>
        <taxon>Bacillota</taxon>
        <taxon>Negativicutes</taxon>
        <taxon>Selenomonadales</taxon>
        <taxon>Selenomonadaceae</taxon>
        <taxon>Selenomonas</taxon>
    </lineage>
</organism>
<dbReference type="GO" id="GO:0015190">
    <property type="term" value="F:L-leucine transmembrane transporter activity"/>
    <property type="evidence" value="ECO:0007669"/>
    <property type="project" value="TreeGrafter"/>
</dbReference>
<gene>
    <name evidence="10" type="primary">brnQ</name>
    <name evidence="10" type="ORF">HF878_03365</name>
</gene>
<feature type="transmembrane region" description="Helical" evidence="9">
    <location>
        <begin position="321"/>
        <end position="345"/>
    </location>
</feature>
<dbReference type="GO" id="GO:0015818">
    <property type="term" value="P:isoleucine transport"/>
    <property type="evidence" value="ECO:0007669"/>
    <property type="project" value="TreeGrafter"/>
</dbReference>
<dbReference type="GO" id="GO:0005886">
    <property type="term" value="C:plasma membrane"/>
    <property type="evidence" value="ECO:0007669"/>
    <property type="project" value="UniProtKB-SubCell"/>
</dbReference>
<feature type="transmembrane region" description="Helical" evidence="9">
    <location>
        <begin position="40"/>
        <end position="66"/>
    </location>
</feature>
<evidence type="ECO:0000256" key="7">
    <source>
        <dbReference type="ARBA" id="ARBA00022989"/>
    </source>
</evidence>
<dbReference type="EMBL" id="JABAFA010000006">
    <property type="protein sequence ID" value="NMD98523.1"/>
    <property type="molecule type" value="Genomic_DNA"/>
</dbReference>
<keyword evidence="6 9" id="KW-0029">Amino-acid transport</keyword>
<evidence type="ECO:0000256" key="1">
    <source>
        <dbReference type="ARBA" id="ARBA00004651"/>
    </source>
</evidence>
<name>A0A848B3L4_9FIRM</name>
<keyword evidence="4" id="KW-1003">Cell membrane</keyword>
<evidence type="ECO:0000256" key="3">
    <source>
        <dbReference type="ARBA" id="ARBA00022448"/>
    </source>
</evidence>
<feature type="transmembrane region" description="Helical" evidence="9">
    <location>
        <begin position="119"/>
        <end position="140"/>
    </location>
</feature>
<dbReference type="InterPro" id="IPR004685">
    <property type="entry name" value="Brnchd-chn_aa_trnsp_Livcs"/>
</dbReference>
<dbReference type="Proteomes" id="UP000543804">
    <property type="component" value="Unassembled WGS sequence"/>
</dbReference>
<evidence type="ECO:0000256" key="8">
    <source>
        <dbReference type="ARBA" id="ARBA00023136"/>
    </source>
</evidence>
<comment type="caution">
    <text evidence="10">The sequence shown here is derived from an EMBL/GenBank/DDBJ whole genome shotgun (WGS) entry which is preliminary data.</text>
</comment>
<comment type="subcellular location">
    <subcellularLocation>
        <location evidence="1 9">Cell membrane</location>
        <topology evidence="1 9">Multi-pass membrane protein</topology>
    </subcellularLocation>
</comment>
<evidence type="ECO:0000256" key="9">
    <source>
        <dbReference type="RuleBase" id="RU362122"/>
    </source>
</evidence>
<dbReference type="GO" id="GO:0005304">
    <property type="term" value="F:L-valine transmembrane transporter activity"/>
    <property type="evidence" value="ECO:0007669"/>
    <property type="project" value="TreeGrafter"/>
</dbReference>
<comment type="similarity">
    <text evidence="2 9">Belongs to the branched chain amino acid transporter family.</text>
</comment>
<comment type="function">
    <text evidence="9">Component of the transport system for branched-chain amino acids.</text>
</comment>
<keyword evidence="7 9" id="KW-1133">Transmembrane helix</keyword>
<proteinExistence type="inferred from homology"/>
<keyword evidence="3 9" id="KW-0813">Transport</keyword>
<sequence>MGQMNKGEILAVGLMMFSIFFGAGNLIFPPALGQAAGDHAIIAMVGFIVTGVGLPLMGITAIAMQGGRYVEFMNRRTYPWLASALLLILYLAIGPVFAVPRTGAVSFEIGIRPFLTEEGLAVGQFVYTAVFFLFTGYLAMNPSKLMDRVGKLLTPALLLFLAILFIKSFWTPLGEVLDATGSYIETPFAQGFQDGYQTMDLLASLSIGTIVAQSIRMKGAKDDAAVSRVCIISGLIAVALMAIVYGALAYLGATSVGVLGHSENGGQLLAQAVEIFFGAAGNLLVAVIIALACLTTSCGMITGSSWYFNKVLKNRVSYERLVLYSTFFSFVVSNVGLTQIIALSLPFLVSIYPVVIVFVVLSLFDPWIGRRGNIYRYAVDATLVFAVIAGLETAGFVIPAVHAFLVAYVPFFSMGMGWLVPALLGAVIGFFVPADGPLTQADVSLRNH</sequence>
<keyword evidence="5 9" id="KW-0812">Transmembrane</keyword>
<dbReference type="PANTHER" id="PTHR30588">
    <property type="entry name" value="BRANCHED-CHAIN AMINO ACID TRANSPORT SYSTEM 2 CARRIER PROTEIN"/>
    <property type="match status" value="1"/>
</dbReference>
<feature type="transmembrane region" description="Helical" evidence="9">
    <location>
        <begin position="229"/>
        <end position="253"/>
    </location>
</feature>
<dbReference type="GO" id="GO:0015188">
    <property type="term" value="F:L-isoleucine transmembrane transporter activity"/>
    <property type="evidence" value="ECO:0007669"/>
    <property type="project" value="TreeGrafter"/>
</dbReference>
<feature type="transmembrane region" description="Helical" evidence="9">
    <location>
        <begin position="201"/>
        <end position="217"/>
    </location>
</feature>
<dbReference type="NCBIfam" id="TIGR00796">
    <property type="entry name" value="livcs"/>
    <property type="match status" value="1"/>
</dbReference>
<dbReference type="RefSeq" id="WP_156022015.1">
    <property type="nucleotide sequence ID" value="NZ_JABAFA010000006.1"/>
</dbReference>
<evidence type="ECO:0000313" key="10">
    <source>
        <dbReference type="EMBL" id="NMD98523.1"/>
    </source>
</evidence>
<dbReference type="AlphaFoldDB" id="A0A848B3L4"/>
<accession>A0A848B3L4</accession>
<evidence type="ECO:0000313" key="11">
    <source>
        <dbReference type="Proteomes" id="UP000543804"/>
    </source>
</evidence>
<feature type="transmembrane region" description="Helical" evidence="9">
    <location>
        <begin position="9"/>
        <end position="28"/>
    </location>
</feature>
<evidence type="ECO:0000256" key="5">
    <source>
        <dbReference type="ARBA" id="ARBA00022692"/>
    </source>
</evidence>
<feature type="transmembrane region" description="Helical" evidence="9">
    <location>
        <begin position="411"/>
        <end position="432"/>
    </location>
</feature>
<feature type="transmembrane region" description="Helical" evidence="9">
    <location>
        <begin position="351"/>
        <end position="369"/>
    </location>
</feature>
<reference evidence="10 11" key="1">
    <citation type="submission" date="2020-04" db="EMBL/GenBank/DDBJ databases">
        <authorList>
            <person name="Hitch T.C.A."/>
            <person name="Wylensek D."/>
            <person name="Clavel T."/>
        </authorList>
    </citation>
    <scope>NUCLEOTIDE SEQUENCE [LARGE SCALE GENOMIC DNA]</scope>
    <source>
        <strain evidence="10 11">PG-130-P53-12</strain>
    </source>
</reference>
<feature type="transmembrane region" description="Helical" evidence="9">
    <location>
        <begin position="152"/>
        <end position="170"/>
    </location>
</feature>
<keyword evidence="8 9" id="KW-0472">Membrane</keyword>